<dbReference type="InterPro" id="IPR036291">
    <property type="entry name" value="NAD(P)-bd_dom_sf"/>
</dbReference>
<evidence type="ECO:0000313" key="2">
    <source>
        <dbReference type="EMBL" id="AUD02129.1"/>
    </source>
</evidence>
<proteinExistence type="predicted"/>
<dbReference type="Proteomes" id="UP000232883">
    <property type="component" value="Chromosome"/>
</dbReference>
<dbReference type="PANTHER" id="PTHR43157">
    <property type="entry name" value="PHOSPHATIDYLINOSITOL-GLYCAN BIOSYNTHESIS CLASS F PROTEIN-RELATED"/>
    <property type="match status" value="1"/>
</dbReference>
<dbReference type="GO" id="GO:0016491">
    <property type="term" value="F:oxidoreductase activity"/>
    <property type="evidence" value="ECO:0007669"/>
    <property type="project" value="UniProtKB-KW"/>
</dbReference>
<sequence length="290" mass="31535">MKSTQKINIPTKDKVFLITGGTSGVGQAIATGVAASGAKVLIISRTEESGQQGVRHIAEATGNDKAEFLVADLSLLSSIRSASEEFKRRYDNLHVLVNAAGALYFDQQFTVEGNEMTFAVNYLSHFYLTNQLLDVLKASAPARVVTVGVRPAFLKNPTLNLQDLQLTQDFSGLKATSQATIARHYFVFTLARRLAGTGVSSVAFYPSLVKSRLAKNAPWWLKVVTGLMEPWAKATCDIGVYLATAPEVAQETGVFFDDNKQLVPLHTQYDPAIGEKLWHLSEQLTGIAVS</sequence>
<dbReference type="Gene3D" id="3.40.50.720">
    <property type="entry name" value="NAD(P)-binding Rossmann-like Domain"/>
    <property type="match status" value="1"/>
</dbReference>
<keyword evidence="3" id="KW-1185">Reference proteome</keyword>
<dbReference type="KEGG" id="spir:CWM47_10035"/>
<evidence type="ECO:0000313" key="3">
    <source>
        <dbReference type="Proteomes" id="UP000232883"/>
    </source>
</evidence>
<dbReference type="SUPFAM" id="SSF51735">
    <property type="entry name" value="NAD(P)-binding Rossmann-fold domains"/>
    <property type="match status" value="1"/>
</dbReference>
<reference evidence="2 3" key="1">
    <citation type="submission" date="2017-11" db="EMBL/GenBank/DDBJ databases">
        <title>Taxonomic description and genome sequences of Spirosoma HA7 sp. nov., isolated from pollen microhabitat of Corylus avellana.</title>
        <authorList>
            <person name="Ambika Manirajan B."/>
            <person name="Suarez C."/>
            <person name="Ratering S."/>
            <person name="Geissler-Plaum R."/>
            <person name="Cardinale M."/>
            <person name="Sylvia S."/>
        </authorList>
    </citation>
    <scope>NUCLEOTIDE SEQUENCE [LARGE SCALE GENOMIC DNA]</scope>
    <source>
        <strain evidence="2 3">HA7</strain>
    </source>
</reference>
<keyword evidence="1" id="KW-0560">Oxidoreductase</keyword>
<name>A0A2K8YX03_9BACT</name>
<evidence type="ECO:0000256" key="1">
    <source>
        <dbReference type="ARBA" id="ARBA00023002"/>
    </source>
</evidence>
<accession>A0A2K8YX03</accession>
<protein>
    <submittedName>
        <fullName evidence="2">Oxidoreductase</fullName>
    </submittedName>
</protein>
<dbReference type="Pfam" id="PF00106">
    <property type="entry name" value="adh_short"/>
    <property type="match status" value="1"/>
</dbReference>
<organism evidence="2 3">
    <name type="scientific">Spirosoma pollinicola</name>
    <dbReference type="NCBI Taxonomy" id="2057025"/>
    <lineage>
        <taxon>Bacteria</taxon>
        <taxon>Pseudomonadati</taxon>
        <taxon>Bacteroidota</taxon>
        <taxon>Cytophagia</taxon>
        <taxon>Cytophagales</taxon>
        <taxon>Cytophagaceae</taxon>
        <taxon>Spirosoma</taxon>
    </lineage>
</organism>
<dbReference type="InterPro" id="IPR002347">
    <property type="entry name" value="SDR_fam"/>
</dbReference>
<dbReference type="RefSeq" id="WP_100987848.1">
    <property type="nucleotide sequence ID" value="NZ_CP025096.1"/>
</dbReference>
<gene>
    <name evidence="2" type="ORF">CWM47_10035</name>
</gene>
<dbReference type="AlphaFoldDB" id="A0A2K8YX03"/>
<dbReference type="EMBL" id="CP025096">
    <property type="protein sequence ID" value="AUD02129.1"/>
    <property type="molecule type" value="Genomic_DNA"/>
</dbReference>
<dbReference type="PRINTS" id="PR00081">
    <property type="entry name" value="GDHRDH"/>
</dbReference>
<dbReference type="PANTHER" id="PTHR43157:SF31">
    <property type="entry name" value="PHOSPHATIDYLINOSITOL-GLYCAN BIOSYNTHESIS CLASS F PROTEIN"/>
    <property type="match status" value="1"/>
</dbReference>
<dbReference type="OrthoDB" id="597510at2"/>